<proteinExistence type="predicted"/>
<accession>A0AAE8XNP8</accession>
<protein>
    <submittedName>
        <fullName evidence="1">Uncharacterized protein</fullName>
    </submittedName>
</protein>
<keyword evidence="2" id="KW-1185">Reference proteome</keyword>
<evidence type="ECO:0000313" key="2">
    <source>
        <dbReference type="Proteomes" id="UP000828064"/>
    </source>
</evidence>
<dbReference type="EMBL" id="MZ747522">
    <property type="protein sequence ID" value="UAW09423.1"/>
    <property type="molecule type" value="Genomic_DNA"/>
</dbReference>
<name>A0AAE8XNP8_9CAUD</name>
<evidence type="ECO:0000313" key="1">
    <source>
        <dbReference type="EMBL" id="UAW09423.1"/>
    </source>
</evidence>
<dbReference type="Proteomes" id="UP000828064">
    <property type="component" value="Segment"/>
</dbReference>
<organism evidence="1 2">
    <name type="scientific">Arthrobacter phage Klevey</name>
    <dbReference type="NCBI Taxonomy" id="2867481"/>
    <lineage>
        <taxon>Viruses</taxon>
        <taxon>Duplodnaviria</taxon>
        <taxon>Heunggongvirae</taxon>
        <taxon>Uroviricota</taxon>
        <taxon>Caudoviricetes</taxon>
        <taxon>Berryhillviridae</taxon>
        <taxon>Lilmacvirus</taxon>
        <taxon>Lilmacvirus klevey</taxon>
    </lineage>
</organism>
<reference evidence="1 2" key="1">
    <citation type="submission" date="2021-08" db="EMBL/GenBank/DDBJ databases">
        <authorList>
            <person name="Gillison A.D."/>
            <person name="Kleven A.S."/>
            <person name="Allen M.J."/>
            <person name="Garcia Costas A.M."/>
            <person name="Merkhofer E.C."/>
            <person name="Garlena R.A."/>
            <person name="Russell D.A."/>
            <person name="Jacobs-Sera D."/>
            <person name="Hatfull G.F."/>
        </authorList>
    </citation>
    <scope>NUCLEOTIDE SEQUENCE [LARGE SCALE GENOMIC DNA]</scope>
</reference>
<gene>
    <name evidence="1" type="primary">67</name>
    <name evidence="1" type="ORF">SEA_KLEVEY_67</name>
</gene>
<sequence>MRVEIHSTSGGVTVESMPDEDVAALLSDYENGTSRALTVRLDEGRSVSHLARAHIVRIDVEEETA</sequence>